<evidence type="ECO:0000313" key="3">
    <source>
        <dbReference type="Proteomes" id="UP001595379"/>
    </source>
</evidence>
<dbReference type="RefSeq" id="WP_343164622.1">
    <property type="nucleotide sequence ID" value="NZ_JBHRSV010000016.1"/>
</dbReference>
<feature type="transmembrane region" description="Helical" evidence="1">
    <location>
        <begin position="43"/>
        <end position="63"/>
    </location>
</feature>
<accession>A0ABV6ZY03</accession>
<dbReference type="EMBL" id="JBHRSV010000016">
    <property type="protein sequence ID" value="MFC2926310.1"/>
    <property type="molecule type" value="Genomic_DNA"/>
</dbReference>
<name>A0ABV6ZY03_9PROT</name>
<reference evidence="3" key="1">
    <citation type="journal article" date="2019" name="Int. J. Syst. Evol. Microbiol.">
        <title>The Global Catalogue of Microorganisms (GCM) 10K type strain sequencing project: providing services to taxonomists for standard genome sequencing and annotation.</title>
        <authorList>
            <consortium name="The Broad Institute Genomics Platform"/>
            <consortium name="The Broad Institute Genome Sequencing Center for Infectious Disease"/>
            <person name="Wu L."/>
            <person name="Ma J."/>
        </authorList>
    </citation>
    <scope>NUCLEOTIDE SEQUENCE [LARGE SCALE GENOMIC DNA]</scope>
    <source>
        <strain evidence="3">KCTC 52487</strain>
    </source>
</reference>
<keyword evidence="1" id="KW-0812">Transmembrane</keyword>
<evidence type="ECO:0000313" key="2">
    <source>
        <dbReference type="EMBL" id="MFC2926310.1"/>
    </source>
</evidence>
<dbReference type="Proteomes" id="UP001595379">
    <property type="component" value="Unassembled WGS sequence"/>
</dbReference>
<organism evidence="2 3">
    <name type="scientific">Hyphobacterium vulgare</name>
    <dbReference type="NCBI Taxonomy" id="1736751"/>
    <lineage>
        <taxon>Bacteria</taxon>
        <taxon>Pseudomonadati</taxon>
        <taxon>Pseudomonadota</taxon>
        <taxon>Alphaproteobacteria</taxon>
        <taxon>Maricaulales</taxon>
        <taxon>Maricaulaceae</taxon>
        <taxon>Hyphobacterium</taxon>
    </lineage>
</organism>
<evidence type="ECO:0000256" key="1">
    <source>
        <dbReference type="SAM" id="Phobius"/>
    </source>
</evidence>
<comment type="caution">
    <text evidence="2">The sequence shown here is derived from an EMBL/GenBank/DDBJ whole genome shotgun (WGS) entry which is preliminary data.</text>
</comment>
<feature type="transmembrane region" description="Helical" evidence="1">
    <location>
        <begin position="69"/>
        <end position="89"/>
    </location>
</feature>
<protein>
    <submittedName>
        <fullName evidence="2">Uncharacterized protein</fullName>
    </submittedName>
</protein>
<sequence>MNERENHAAGERERFNNMNAAYNQYGGAHGSGGLSGGDPLTGLLWLVFVLPFKIVIWLFKALFWMLTTWIGRGVLVLLLILSVVVWWRLDMIARASDERYAALLALTDADFTERATLTLTVTPGTVFAKENGEPVTIRCTIELAPYGDDYFTRYGSDCASQTASGEFTRWRGHQRRHDDPRFAPGFNYLHSAPRRESDPPDFVADGTPTLRWMRLHLDPEGRISPLGALSLSSDIRVFSISESGNGALVADYSRAAWVDEYINRHYPEWVEVWELEFLESEPASAASPD</sequence>
<keyword evidence="1" id="KW-0472">Membrane</keyword>
<keyword evidence="1" id="KW-1133">Transmembrane helix</keyword>
<keyword evidence="3" id="KW-1185">Reference proteome</keyword>
<proteinExistence type="predicted"/>
<gene>
    <name evidence="2" type="ORF">ACFOOR_09345</name>
</gene>